<gene>
    <name evidence="7" type="ORF">D3272_20055</name>
</gene>
<keyword evidence="2" id="KW-1003">Cell membrane</keyword>
<evidence type="ECO:0000256" key="6">
    <source>
        <dbReference type="SAM" id="Phobius"/>
    </source>
</evidence>
<dbReference type="GO" id="GO:0005886">
    <property type="term" value="C:plasma membrane"/>
    <property type="evidence" value="ECO:0007669"/>
    <property type="project" value="UniProtKB-SubCell"/>
</dbReference>
<sequence length="207" mass="20724">MTFHAWLAFALASALLGLVPGPGVLSIVGYAIGAGRRVALASVGGMMAGNFLAMSLSLLGVGALLATSARAFSAVKWGGAIYLVGLGLVTLARSGRANGGEAGPAAPIGARAAFLGNVLVGTFHPKTIVFFVAFVPQFIDRDASYGYQAALLVVTFCGVVGLTDTVYALAASRAARLLSTPRAALWSRRAGGGALIVSGAATAAARS</sequence>
<dbReference type="RefSeq" id="WP_129220991.1">
    <property type="nucleotide sequence ID" value="NZ_QYBC01000018.1"/>
</dbReference>
<keyword evidence="5 6" id="KW-0472">Membrane</keyword>
<name>A0A4V1RI82_9HYPH</name>
<reference evidence="7 8" key="2">
    <citation type="submission" date="2019-02" db="EMBL/GenBank/DDBJ databases">
        <title>'Lichenibacterium ramalinii' gen. nov. sp. nov., 'Lichenibacterium minor' gen. nov. sp. nov.</title>
        <authorList>
            <person name="Pankratov T."/>
        </authorList>
    </citation>
    <scope>NUCLEOTIDE SEQUENCE [LARGE SCALE GENOMIC DNA]</scope>
    <source>
        <strain evidence="7 8">RmlP001</strain>
    </source>
</reference>
<keyword evidence="4 6" id="KW-1133">Transmembrane helix</keyword>
<dbReference type="EMBL" id="QYBC01000018">
    <property type="protein sequence ID" value="RYB02693.1"/>
    <property type="molecule type" value="Genomic_DNA"/>
</dbReference>
<feature type="transmembrane region" description="Helical" evidence="6">
    <location>
        <begin position="145"/>
        <end position="170"/>
    </location>
</feature>
<evidence type="ECO:0000313" key="8">
    <source>
        <dbReference type="Proteomes" id="UP000289411"/>
    </source>
</evidence>
<dbReference type="GO" id="GO:0015171">
    <property type="term" value="F:amino acid transmembrane transporter activity"/>
    <property type="evidence" value="ECO:0007669"/>
    <property type="project" value="TreeGrafter"/>
</dbReference>
<accession>A0A4V1RI82</accession>
<evidence type="ECO:0000256" key="5">
    <source>
        <dbReference type="ARBA" id="ARBA00023136"/>
    </source>
</evidence>
<dbReference type="Proteomes" id="UP000289411">
    <property type="component" value="Unassembled WGS sequence"/>
</dbReference>
<reference evidence="7 8" key="1">
    <citation type="submission" date="2018-09" db="EMBL/GenBank/DDBJ databases">
        <authorList>
            <person name="Grouzdev D.S."/>
            <person name="Krutkina M.S."/>
        </authorList>
    </citation>
    <scope>NUCLEOTIDE SEQUENCE [LARGE SCALE GENOMIC DNA]</scope>
    <source>
        <strain evidence="7 8">RmlP001</strain>
    </source>
</reference>
<dbReference type="OrthoDB" id="9804822at2"/>
<dbReference type="PANTHER" id="PTHR30086">
    <property type="entry name" value="ARGININE EXPORTER PROTEIN ARGO"/>
    <property type="match status" value="1"/>
</dbReference>
<feature type="transmembrane region" description="Helical" evidence="6">
    <location>
        <begin position="39"/>
        <end position="65"/>
    </location>
</feature>
<feature type="transmembrane region" description="Helical" evidence="6">
    <location>
        <begin position="6"/>
        <end position="32"/>
    </location>
</feature>
<proteinExistence type="predicted"/>
<evidence type="ECO:0000313" key="7">
    <source>
        <dbReference type="EMBL" id="RYB02693.1"/>
    </source>
</evidence>
<organism evidence="7 8">
    <name type="scientific">Lichenibacterium ramalinae</name>
    <dbReference type="NCBI Taxonomy" id="2316527"/>
    <lineage>
        <taxon>Bacteria</taxon>
        <taxon>Pseudomonadati</taxon>
        <taxon>Pseudomonadota</taxon>
        <taxon>Alphaproteobacteria</taxon>
        <taxon>Hyphomicrobiales</taxon>
        <taxon>Lichenihabitantaceae</taxon>
        <taxon>Lichenibacterium</taxon>
    </lineage>
</organism>
<feature type="transmembrane region" description="Helical" evidence="6">
    <location>
        <begin position="113"/>
        <end position="139"/>
    </location>
</feature>
<keyword evidence="8" id="KW-1185">Reference proteome</keyword>
<evidence type="ECO:0000256" key="2">
    <source>
        <dbReference type="ARBA" id="ARBA00022475"/>
    </source>
</evidence>
<dbReference type="Pfam" id="PF01810">
    <property type="entry name" value="LysE"/>
    <property type="match status" value="1"/>
</dbReference>
<keyword evidence="3 6" id="KW-0812">Transmembrane</keyword>
<feature type="transmembrane region" description="Helical" evidence="6">
    <location>
        <begin position="71"/>
        <end position="92"/>
    </location>
</feature>
<comment type="subcellular location">
    <subcellularLocation>
        <location evidence="1">Cell membrane</location>
        <topology evidence="1">Multi-pass membrane protein</topology>
    </subcellularLocation>
</comment>
<evidence type="ECO:0000256" key="1">
    <source>
        <dbReference type="ARBA" id="ARBA00004651"/>
    </source>
</evidence>
<evidence type="ECO:0000256" key="4">
    <source>
        <dbReference type="ARBA" id="ARBA00022989"/>
    </source>
</evidence>
<comment type="caution">
    <text evidence="7">The sequence shown here is derived from an EMBL/GenBank/DDBJ whole genome shotgun (WGS) entry which is preliminary data.</text>
</comment>
<evidence type="ECO:0000256" key="3">
    <source>
        <dbReference type="ARBA" id="ARBA00022692"/>
    </source>
</evidence>
<dbReference type="PANTHER" id="PTHR30086:SF20">
    <property type="entry name" value="ARGININE EXPORTER PROTEIN ARGO-RELATED"/>
    <property type="match status" value="1"/>
</dbReference>
<dbReference type="InterPro" id="IPR001123">
    <property type="entry name" value="LeuE-type"/>
</dbReference>
<protein>
    <submittedName>
        <fullName evidence="7">LysE family translocator</fullName>
    </submittedName>
</protein>
<dbReference type="PIRSF" id="PIRSF006324">
    <property type="entry name" value="LeuE"/>
    <property type="match status" value="1"/>
</dbReference>
<dbReference type="AlphaFoldDB" id="A0A4V1RI82"/>